<keyword evidence="1" id="KW-0812">Transmembrane</keyword>
<keyword evidence="3" id="KW-1185">Reference proteome</keyword>
<feature type="transmembrane region" description="Helical" evidence="1">
    <location>
        <begin position="32"/>
        <end position="55"/>
    </location>
</feature>
<dbReference type="Proteomes" id="UP000294887">
    <property type="component" value="Unassembled WGS sequence"/>
</dbReference>
<accession>A0A4R1F1C8</accession>
<dbReference type="EMBL" id="SMFQ01000003">
    <property type="protein sequence ID" value="TCJ87673.1"/>
    <property type="molecule type" value="Genomic_DNA"/>
</dbReference>
<sequence>MPYIEKHKLTAIGIYIIVVLFEWFSGGQQNGLAAAAVLGLLLVLIVFSGVFAFLGSFGFMESFASDHREGLSTNSVSFLGWILFLIGCAFFLFNWNT</sequence>
<comment type="caution">
    <text evidence="2">The sequence shown here is derived from an EMBL/GenBank/DDBJ whole genome shotgun (WGS) entry which is preliminary data.</text>
</comment>
<dbReference type="AlphaFoldDB" id="A0A4R1F1C8"/>
<proteinExistence type="predicted"/>
<evidence type="ECO:0000313" key="2">
    <source>
        <dbReference type="EMBL" id="TCJ87673.1"/>
    </source>
</evidence>
<evidence type="ECO:0000313" key="3">
    <source>
        <dbReference type="Proteomes" id="UP000294887"/>
    </source>
</evidence>
<reference evidence="2 3" key="1">
    <citation type="submission" date="2019-03" db="EMBL/GenBank/DDBJ databases">
        <title>Genomic Encyclopedia of Type Strains, Phase IV (KMG-IV): sequencing the most valuable type-strain genomes for metagenomic binning, comparative biology and taxonomic classification.</title>
        <authorList>
            <person name="Goeker M."/>
        </authorList>
    </citation>
    <scope>NUCLEOTIDE SEQUENCE [LARGE SCALE GENOMIC DNA]</scope>
    <source>
        <strain evidence="2 3">DSM 24830</strain>
    </source>
</reference>
<dbReference type="RefSeq" id="WP_131905934.1">
    <property type="nucleotide sequence ID" value="NZ_BAAAFU010000004.1"/>
</dbReference>
<organism evidence="2 3">
    <name type="scientific">Cocleimonas flava</name>
    <dbReference type="NCBI Taxonomy" id="634765"/>
    <lineage>
        <taxon>Bacteria</taxon>
        <taxon>Pseudomonadati</taxon>
        <taxon>Pseudomonadota</taxon>
        <taxon>Gammaproteobacteria</taxon>
        <taxon>Thiotrichales</taxon>
        <taxon>Thiotrichaceae</taxon>
        <taxon>Cocleimonas</taxon>
    </lineage>
</organism>
<feature type="transmembrane region" description="Helical" evidence="1">
    <location>
        <begin position="9"/>
        <end position="26"/>
    </location>
</feature>
<dbReference type="OrthoDB" id="9961579at2"/>
<keyword evidence="1" id="KW-1133">Transmembrane helix</keyword>
<evidence type="ECO:0000256" key="1">
    <source>
        <dbReference type="SAM" id="Phobius"/>
    </source>
</evidence>
<protein>
    <submittedName>
        <fullName evidence="2">Uncharacterized protein</fullName>
    </submittedName>
</protein>
<keyword evidence="1" id="KW-0472">Membrane</keyword>
<gene>
    <name evidence="2" type="ORF">EV695_2186</name>
</gene>
<name>A0A4R1F1C8_9GAMM</name>
<feature type="transmembrane region" description="Helical" evidence="1">
    <location>
        <begin position="76"/>
        <end position="95"/>
    </location>
</feature>